<dbReference type="Gene3D" id="1.20.120.910">
    <property type="entry name" value="DksA, coiled-coil domain"/>
    <property type="match status" value="1"/>
</dbReference>
<comment type="caution">
    <text evidence="6">The sequence shown here is derived from an EMBL/GenBank/DDBJ whole genome shotgun (WGS) entry which is preliminary data.</text>
</comment>
<proteinExistence type="predicted"/>
<evidence type="ECO:0000313" key="6">
    <source>
        <dbReference type="EMBL" id="OGF80527.1"/>
    </source>
</evidence>
<feature type="domain" description="Zinc finger DksA/TraR C4-type" evidence="5">
    <location>
        <begin position="88"/>
        <end position="115"/>
    </location>
</feature>
<dbReference type="InterPro" id="IPR000962">
    <property type="entry name" value="Znf_DskA_TraR"/>
</dbReference>
<evidence type="ECO:0000259" key="5">
    <source>
        <dbReference type="Pfam" id="PF01258"/>
    </source>
</evidence>
<keyword evidence="1" id="KW-0479">Metal-binding</keyword>
<evidence type="ECO:0000313" key="7">
    <source>
        <dbReference type="Proteomes" id="UP000178114"/>
    </source>
</evidence>
<gene>
    <name evidence="6" type="ORF">A2930_02760</name>
</gene>
<dbReference type="EMBL" id="MFID01000035">
    <property type="protein sequence ID" value="OGF80527.1"/>
    <property type="molecule type" value="Genomic_DNA"/>
</dbReference>
<organism evidence="6 7">
    <name type="scientific">Candidatus Giovannonibacteria bacterium RIFCSPLOWO2_01_FULL_45_34</name>
    <dbReference type="NCBI Taxonomy" id="1798351"/>
    <lineage>
        <taxon>Bacteria</taxon>
        <taxon>Candidatus Giovannoniibacteriota</taxon>
    </lineage>
</organism>
<dbReference type="Pfam" id="PF01258">
    <property type="entry name" value="zf-dskA_traR"/>
    <property type="match status" value="1"/>
</dbReference>
<accession>A0A1F5WY24</accession>
<dbReference type="STRING" id="1798351.A2930_02760"/>
<evidence type="ECO:0000256" key="3">
    <source>
        <dbReference type="ARBA" id="ARBA00022833"/>
    </source>
</evidence>
<evidence type="ECO:0000256" key="4">
    <source>
        <dbReference type="PROSITE-ProRule" id="PRU00510"/>
    </source>
</evidence>
<dbReference type="SUPFAM" id="SSF109635">
    <property type="entry name" value="DnaK suppressor protein DksA, alpha-hairpin domain"/>
    <property type="match status" value="1"/>
</dbReference>
<dbReference type="PANTHER" id="PTHR33823:SF4">
    <property type="entry name" value="GENERAL STRESS PROTEIN 16O"/>
    <property type="match status" value="1"/>
</dbReference>
<evidence type="ECO:0000256" key="1">
    <source>
        <dbReference type="ARBA" id="ARBA00022723"/>
    </source>
</evidence>
<reference evidence="6 7" key="1">
    <citation type="journal article" date="2016" name="Nat. Commun.">
        <title>Thousands of microbial genomes shed light on interconnected biogeochemical processes in an aquifer system.</title>
        <authorList>
            <person name="Anantharaman K."/>
            <person name="Brown C.T."/>
            <person name="Hug L.A."/>
            <person name="Sharon I."/>
            <person name="Castelle C.J."/>
            <person name="Probst A.J."/>
            <person name="Thomas B.C."/>
            <person name="Singh A."/>
            <person name="Wilkins M.J."/>
            <person name="Karaoz U."/>
            <person name="Brodie E.L."/>
            <person name="Williams K.H."/>
            <person name="Hubbard S.S."/>
            <person name="Banfield J.F."/>
        </authorList>
    </citation>
    <scope>NUCLEOTIDE SEQUENCE [LARGE SCALE GENOMIC DNA]</scope>
</reference>
<dbReference type="Proteomes" id="UP000178114">
    <property type="component" value="Unassembled WGS sequence"/>
</dbReference>
<protein>
    <recommendedName>
        <fullName evidence="5">Zinc finger DksA/TraR C4-type domain-containing protein</fullName>
    </recommendedName>
</protein>
<feature type="zinc finger region" description="dksA C4-type" evidence="4">
    <location>
        <begin position="93"/>
        <end position="117"/>
    </location>
</feature>
<keyword evidence="3" id="KW-0862">Zinc</keyword>
<sequence length="119" mass="13262">MTLNLDFFKKALEDEKKKLESELGDIAVRNPEQLSDWNVTYPDMNIMSAAKEEVADQEEEFENRSSLELGLESRLRDIAEALARMEKGKYGVCAVGGEEIGEARLKANPASVTCVKHGN</sequence>
<evidence type="ECO:0000256" key="2">
    <source>
        <dbReference type="ARBA" id="ARBA00022771"/>
    </source>
</evidence>
<name>A0A1F5WY24_9BACT</name>
<dbReference type="GO" id="GO:0008270">
    <property type="term" value="F:zinc ion binding"/>
    <property type="evidence" value="ECO:0007669"/>
    <property type="project" value="UniProtKB-KW"/>
</dbReference>
<dbReference type="InterPro" id="IPR037187">
    <property type="entry name" value="DnaK_N"/>
</dbReference>
<dbReference type="PANTHER" id="PTHR33823">
    <property type="entry name" value="RNA POLYMERASE-BINDING TRANSCRIPTION FACTOR DKSA-RELATED"/>
    <property type="match status" value="1"/>
</dbReference>
<dbReference type="AlphaFoldDB" id="A0A1F5WY24"/>
<dbReference type="PROSITE" id="PS51128">
    <property type="entry name" value="ZF_DKSA_2"/>
    <property type="match status" value="1"/>
</dbReference>
<keyword evidence="2" id="KW-0863">Zinc-finger</keyword>